<reference evidence="2" key="1">
    <citation type="journal article" date="2019" name="Int. J. Syst. Evol. Microbiol.">
        <title>The Global Catalogue of Microorganisms (GCM) 10K type strain sequencing project: providing services to taxonomists for standard genome sequencing and annotation.</title>
        <authorList>
            <consortium name="The Broad Institute Genomics Platform"/>
            <consortium name="The Broad Institute Genome Sequencing Center for Infectious Disease"/>
            <person name="Wu L."/>
            <person name="Ma J."/>
        </authorList>
    </citation>
    <scope>NUCLEOTIDE SEQUENCE [LARGE SCALE GENOMIC DNA]</scope>
    <source>
        <strain evidence="2">VKM B-3226</strain>
    </source>
</reference>
<evidence type="ECO:0000313" key="1">
    <source>
        <dbReference type="EMBL" id="MFC3568417.1"/>
    </source>
</evidence>
<proteinExistence type="predicted"/>
<dbReference type="RefSeq" id="WP_379027832.1">
    <property type="nucleotide sequence ID" value="NZ_JBHRXE010000008.1"/>
</dbReference>
<dbReference type="EMBL" id="JBHRXE010000008">
    <property type="protein sequence ID" value="MFC3568417.1"/>
    <property type="molecule type" value="Genomic_DNA"/>
</dbReference>
<evidence type="ECO:0000313" key="2">
    <source>
        <dbReference type="Proteomes" id="UP001595596"/>
    </source>
</evidence>
<comment type="caution">
    <text evidence="1">The sequence shown here is derived from an EMBL/GenBank/DDBJ whole genome shotgun (WGS) entry which is preliminary data.</text>
</comment>
<dbReference type="Proteomes" id="UP001595596">
    <property type="component" value="Unassembled WGS sequence"/>
</dbReference>
<sequence length="759" mass="79285">MVTTTKTPGAIYPNGSAVAKDDVRLWMSEVVAQVNAELRAALTDGGRAFVGRAEAVAAGQEALPAYVGLVFTREGTALVMRGPSMSSDDPLFATWPHWGVIARLNPGVAMRDAGVMTLANVAGTGDAITADLPAAARENGVTATSGTSIIEIIPIASNTGATEPTLSIDGGAAAVIKSETGAVLAAGQLVAGRSYLLRRRGGAWRIVSGGVALADLDGEAAARAADVLALTAGIADVANQLEAPNESVEQDAVNWWVWDVLGRALMGWSGTGLRAVLDDWTIENAAPRILGGDVDVVQQTSETLDGRVLERDAAGNAIWLWRNGDKGGLDAIMAQAFWDRGRIAMDIEGGLLSTTAIQLCGVNGQSLTVGGDYLAGLTRAALEAFMGDGCLQLSGTLFGDNVPIVDTLGPRSKGYNPSVPATGTERARPGAASAGMAFPTFAILNAHRRDLGLPMVPILTSCHGIPGILIEDMDDDEATGSGATTVWNNFSFWNAQAKAVADAAGKDILPGWHLWDHGTSAKSSPRGGYLGKWWALQADSIAYWRSQGLQPPRYCMTQPSGDANTTNDGATGWSVCDDILDIVEQGGAVLGTCQHWYEIADNNVHPDAVGTALASETCAWAMAEVEAGRAWSILRPRVLSNAGGALTVRFDSLREDEVLEIEGAAKYGGAGIDAHLGFELTGGAVTGVTVRGHVVVLQYTGAPTALRYAMQVQDVTGIPGNRYTAHRGLLRTSLQKPSKILPGRMLQRAVPSFTLSLGA</sequence>
<keyword evidence="2" id="KW-1185">Reference proteome</keyword>
<accession>A0ABV7RWM9</accession>
<name>A0ABV7RWM9_9RHOB</name>
<organism evidence="1 2">
    <name type="scientific">Paracoccus simplex</name>
    <dbReference type="NCBI Taxonomy" id="2086346"/>
    <lineage>
        <taxon>Bacteria</taxon>
        <taxon>Pseudomonadati</taxon>
        <taxon>Pseudomonadota</taxon>
        <taxon>Alphaproteobacteria</taxon>
        <taxon>Rhodobacterales</taxon>
        <taxon>Paracoccaceae</taxon>
        <taxon>Paracoccus</taxon>
    </lineage>
</organism>
<protein>
    <submittedName>
        <fullName evidence="1">Uncharacterized protein</fullName>
    </submittedName>
</protein>
<gene>
    <name evidence="1" type="ORF">ACFOMP_03000</name>
</gene>